<dbReference type="GO" id="GO:0008474">
    <property type="term" value="F:palmitoyl-(protein) hydrolase activity"/>
    <property type="evidence" value="ECO:0007669"/>
    <property type="project" value="TreeGrafter"/>
</dbReference>
<sequence>MGYVPPGARQERLEDQKINSSLRCEEVELAGDKAARLSGILVHHKNLELARPQDDPTIVLLYLQGNAGTPLARLPVFERLLLGVRVSGGKGNSADVFERSAVFALAPRSFWKSTPRRPTEQGITSDYKHALDYICRRFPTATIILYGHSLGGAAAVCLSALMKDTADYKNVKGLILENPFASIPAMVKALYPQRWLPYHYLGGLAFDRWDAVSAMQCAREGDGSLLARLSRSTLFILSKKDEIVPHEQGLSLFEAAAQGGLEDGETGGGSKLVVLRSTLHENAWTERQWRTEIELYLTSQAKTT</sequence>
<name>A0A0C3PCG7_PHLG1</name>
<proteinExistence type="predicted"/>
<dbReference type="OrthoDB" id="10249433at2759"/>
<dbReference type="STRING" id="745531.A0A0C3PCG7"/>
<organism evidence="2 3">
    <name type="scientific">Phlebiopsis gigantea (strain 11061_1 CR5-6)</name>
    <name type="common">White-rot fungus</name>
    <name type="synonym">Peniophora gigantea</name>
    <dbReference type="NCBI Taxonomy" id="745531"/>
    <lineage>
        <taxon>Eukaryota</taxon>
        <taxon>Fungi</taxon>
        <taxon>Dikarya</taxon>
        <taxon>Basidiomycota</taxon>
        <taxon>Agaricomycotina</taxon>
        <taxon>Agaricomycetes</taxon>
        <taxon>Polyporales</taxon>
        <taxon>Phanerochaetaceae</taxon>
        <taxon>Phlebiopsis</taxon>
    </lineage>
</organism>
<dbReference type="PANTHER" id="PTHR12277:SF64">
    <property type="entry name" value="SUPERFAMILY HYDROLASE, PUTATIVE (AFU_ORTHOLOGUE AFUA_3G01760)-RELATED"/>
    <property type="match status" value="1"/>
</dbReference>
<dbReference type="InterPro" id="IPR022742">
    <property type="entry name" value="Hydrolase_4"/>
</dbReference>
<dbReference type="EMBL" id="KN840653">
    <property type="protein sequence ID" value="KIP02783.1"/>
    <property type="molecule type" value="Genomic_DNA"/>
</dbReference>
<evidence type="ECO:0000313" key="3">
    <source>
        <dbReference type="Proteomes" id="UP000053257"/>
    </source>
</evidence>
<dbReference type="AlphaFoldDB" id="A0A0C3PCG7"/>
<reference evidence="2 3" key="1">
    <citation type="journal article" date="2014" name="PLoS Genet.">
        <title>Analysis of the Phlebiopsis gigantea genome, transcriptome and secretome provides insight into its pioneer colonization strategies of wood.</title>
        <authorList>
            <person name="Hori C."/>
            <person name="Ishida T."/>
            <person name="Igarashi K."/>
            <person name="Samejima M."/>
            <person name="Suzuki H."/>
            <person name="Master E."/>
            <person name="Ferreira P."/>
            <person name="Ruiz-Duenas F.J."/>
            <person name="Held B."/>
            <person name="Canessa P."/>
            <person name="Larrondo L.F."/>
            <person name="Schmoll M."/>
            <person name="Druzhinina I.S."/>
            <person name="Kubicek C.P."/>
            <person name="Gaskell J.A."/>
            <person name="Kersten P."/>
            <person name="St John F."/>
            <person name="Glasner J."/>
            <person name="Sabat G."/>
            <person name="Splinter BonDurant S."/>
            <person name="Syed K."/>
            <person name="Yadav J."/>
            <person name="Mgbeahuruike A.C."/>
            <person name="Kovalchuk A."/>
            <person name="Asiegbu F.O."/>
            <person name="Lackner G."/>
            <person name="Hoffmeister D."/>
            <person name="Rencoret J."/>
            <person name="Gutierrez A."/>
            <person name="Sun H."/>
            <person name="Lindquist E."/>
            <person name="Barry K."/>
            <person name="Riley R."/>
            <person name="Grigoriev I.V."/>
            <person name="Henrissat B."/>
            <person name="Kues U."/>
            <person name="Berka R.M."/>
            <person name="Martinez A.T."/>
            <person name="Covert S.F."/>
            <person name="Blanchette R.A."/>
            <person name="Cullen D."/>
        </authorList>
    </citation>
    <scope>NUCLEOTIDE SEQUENCE [LARGE SCALE GENOMIC DNA]</scope>
    <source>
        <strain evidence="2 3">11061_1 CR5-6</strain>
    </source>
</reference>
<keyword evidence="3" id="KW-1185">Reference proteome</keyword>
<dbReference type="GO" id="GO:0016020">
    <property type="term" value="C:membrane"/>
    <property type="evidence" value="ECO:0007669"/>
    <property type="project" value="TreeGrafter"/>
</dbReference>
<dbReference type="PANTHER" id="PTHR12277">
    <property type="entry name" value="ALPHA/BETA HYDROLASE DOMAIN-CONTAINING PROTEIN"/>
    <property type="match status" value="1"/>
</dbReference>
<protein>
    <recommendedName>
        <fullName evidence="1">Serine aminopeptidase S33 domain-containing protein</fullName>
    </recommendedName>
</protein>
<dbReference type="SUPFAM" id="SSF53474">
    <property type="entry name" value="alpha/beta-Hydrolases"/>
    <property type="match status" value="1"/>
</dbReference>
<evidence type="ECO:0000259" key="1">
    <source>
        <dbReference type="Pfam" id="PF12146"/>
    </source>
</evidence>
<gene>
    <name evidence="2" type="ORF">PHLGIDRAFT_277922</name>
</gene>
<dbReference type="Gene3D" id="3.40.50.1820">
    <property type="entry name" value="alpha/beta hydrolase"/>
    <property type="match status" value="1"/>
</dbReference>
<dbReference type="HOGENOM" id="CLU_043841_0_0_1"/>
<feature type="domain" description="Serine aminopeptidase S33" evidence="1">
    <location>
        <begin position="123"/>
        <end position="189"/>
    </location>
</feature>
<accession>A0A0C3PCG7</accession>
<dbReference type="Proteomes" id="UP000053257">
    <property type="component" value="Unassembled WGS sequence"/>
</dbReference>
<evidence type="ECO:0000313" key="2">
    <source>
        <dbReference type="EMBL" id="KIP02783.1"/>
    </source>
</evidence>
<dbReference type="InterPro" id="IPR029058">
    <property type="entry name" value="AB_hydrolase_fold"/>
</dbReference>
<dbReference type="Pfam" id="PF12146">
    <property type="entry name" value="Hydrolase_4"/>
    <property type="match status" value="1"/>
</dbReference>